<dbReference type="Proteomes" id="UP001141336">
    <property type="component" value="Unassembled WGS sequence"/>
</dbReference>
<evidence type="ECO:0000313" key="3">
    <source>
        <dbReference type="Proteomes" id="UP001141336"/>
    </source>
</evidence>
<sequence length="73" mass="8312">VAGYGMSGSFASICRRACDSNAARPALGGMASDEEQMRRAKPRREAPHLRYLRFLFQVSHPPPTHLQFFRKNY</sequence>
<protein>
    <submittedName>
        <fullName evidence="2">Uncharacterized protein</fullName>
    </submittedName>
</protein>
<reference evidence="2" key="1">
    <citation type="submission" date="2022-12" db="EMBL/GenBank/DDBJ databases">
        <title>Isolation and characterisation of novel Methanocorpusculum spp. from native Australian herbivores indicates the genus is ancestrally host-associated.</title>
        <authorList>
            <person name="Volmer J.G."/>
            <person name="Soo R.M."/>
            <person name="Evans P.N."/>
            <person name="Hoedt E.C."/>
            <person name="Astorga Alsina A.L."/>
            <person name="Woodcroft B.J."/>
            <person name="Tyson G.W."/>
            <person name="Hugenholtz P."/>
            <person name="Morrison M."/>
        </authorList>
    </citation>
    <scope>NUCLEOTIDE SEQUENCE</scope>
    <source>
        <strain evidence="2">CW153</strain>
    </source>
</reference>
<feature type="region of interest" description="Disordered" evidence="1">
    <location>
        <begin position="24"/>
        <end position="44"/>
    </location>
</feature>
<accession>A0ABT4IKN9</accession>
<proteinExistence type="predicted"/>
<dbReference type="EMBL" id="JAPTGC010000004">
    <property type="protein sequence ID" value="MCZ0862311.1"/>
    <property type="molecule type" value="Genomic_DNA"/>
</dbReference>
<keyword evidence="3" id="KW-1185">Reference proteome</keyword>
<gene>
    <name evidence="2" type="ORF">O0S09_03450</name>
</gene>
<comment type="caution">
    <text evidence="2">The sequence shown here is derived from an EMBL/GenBank/DDBJ whole genome shotgun (WGS) entry which is preliminary data.</text>
</comment>
<evidence type="ECO:0000313" key="2">
    <source>
        <dbReference type="EMBL" id="MCZ0862311.1"/>
    </source>
</evidence>
<name>A0ABT4IKN9_9EURY</name>
<feature type="compositionally biased region" description="Basic and acidic residues" evidence="1">
    <location>
        <begin position="35"/>
        <end position="44"/>
    </location>
</feature>
<organism evidence="2 3">
    <name type="scientific">Methanocorpusculum vombati</name>
    <dbReference type="NCBI Taxonomy" id="3002864"/>
    <lineage>
        <taxon>Archaea</taxon>
        <taxon>Methanobacteriati</taxon>
        <taxon>Methanobacteriota</taxon>
        <taxon>Stenosarchaea group</taxon>
        <taxon>Methanomicrobia</taxon>
        <taxon>Methanomicrobiales</taxon>
        <taxon>Methanocorpusculaceae</taxon>
        <taxon>Methanocorpusculum</taxon>
    </lineage>
</organism>
<dbReference type="RefSeq" id="WP_268922546.1">
    <property type="nucleotide sequence ID" value="NZ_JAPTGC010000004.1"/>
</dbReference>
<evidence type="ECO:0000256" key="1">
    <source>
        <dbReference type="SAM" id="MobiDB-lite"/>
    </source>
</evidence>
<feature type="non-terminal residue" evidence="2">
    <location>
        <position position="1"/>
    </location>
</feature>